<dbReference type="PANTHER" id="PTHR43133:SF8">
    <property type="entry name" value="RNA POLYMERASE SIGMA FACTOR HI_1459-RELATED"/>
    <property type="match status" value="1"/>
</dbReference>
<keyword evidence="1" id="KW-0805">Transcription regulation</keyword>
<proteinExistence type="predicted"/>
<evidence type="ECO:0000256" key="3">
    <source>
        <dbReference type="ARBA" id="ARBA00023125"/>
    </source>
</evidence>
<dbReference type="PANTHER" id="PTHR43133">
    <property type="entry name" value="RNA POLYMERASE ECF-TYPE SIGMA FACTO"/>
    <property type="match status" value="1"/>
</dbReference>
<evidence type="ECO:0000256" key="5">
    <source>
        <dbReference type="SAM" id="MobiDB-lite"/>
    </source>
</evidence>
<dbReference type="EMBL" id="JAIBOA010000043">
    <property type="protein sequence ID" value="MBW8487735.1"/>
    <property type="molecule type" value="Genomic_DNA"/>
</dbReference>
<feature type="region of interest" description="Disordered" evidence="5">
    <location>
        <begin position="414"/>
        <end position="433"/>
    </location>
</feature>
<comment type="caution">
    <text evidence="6">The sequence shown here is derived from an EMBL/GenBank/DDBJ whole genome shotgun (WGS) entry which is preliminary data.</text>
</comment>
<keyword evidence="3" id="KW-0238">DNA-binding</keyword>
<evidence type="ECO:0000256" key="4">
    <source>
        <dbReference type="ARBA" id="ARBA00023163"/>
    </source>
</evidence>
<dbReference type="InterPro" id="IPR039425">
    <property type="entry name" value="RNA_pol_sigma-70-like"/>
</dbReference>
<dbReference type="SUPFAM" id="SSF88946">
    <property type="entry name" value="Sigma2 domain of RNA polymerase sigma factors"/>
    <property type="match status" value="1"/>
</dbReference>
<dbReference type="RefSeq" id="WP_220170971.1">
    <property type="nucleotide sequence ID" value="NZ_JAIBOA010000043.1"/>
</dbReference>
<dbReference type="Proteomes" id="UP000774570">
    <property type="component" value="Unassembled WGS sequence"/>
</dbReference>
<evidence type="ECO:0000256" key="1">
    <source>
        <dbReference type="ARBA" id="ARBA00023015"/>
    </source>
</evidence>
<accession>A0ABS7G5T0</accession>
<evidence type="ECO:0000313" key="7">
    <source>
        <dbReference type="Proteomes" id="UP000774570"/>
    </source>
</evidence>
<evidence type="ECO:0000313" key="6">
    <source>
        <dbReference type="EMBL" id="MBW8487735.1"/>
    </source>
</evidence>
<feature type="compositionally biased region" description="Polar residues" evidence="5">
    <location>
        <begin position="263"/>
        <end position="273"/>
    </location>
</feature>
<dbReference type="Gene3D" id="1.10.1740.10">
    <property type="match status" value="1"/>
</dbReference>
<evidence type="ECO:0000256" key="2">
    <source>
        <dbReference type="ARBA" id="ARBA00023082"/>
    </source>
</evidence>
<keyword evidence="4" id="KW-0804">Transcription</keyword>
<name>A0ABS7G5T0_9ACTN</name>
<sequence length="433" mass="45542">MNDRVLVESLRARDPQAPAGLYDAYAARLHVFCHFRLRDADAAQVALRDTLIVATTHIDELRVPERLGAWLYTIARGECDRHVPARPRGDGLVWEAVDALAPLYRDLLELRLRHGLADDELEAVLALSEGEAGRLLARAESALASALLAGRDKGGRRVSAARVYEALPEVGPSGEMRALVLSCFDDVELVGYRLFVATRVTCFDAEGFPRASLPPAPRARRPVRLAVAAASAVLLVGGGGAVAYRDGGQETGRGDAVRVTSEARGSQVPSEEGSTPGRAPQAAGTPDVDASPISVTYPLPAARPRPPLRKPGAAPSGKEYQAAPVRRPKAGALQITPPVLDLGDAADGTVRLRAVGGPVSWSVAADGPVEASAASGRVKAGRTVTLGVHVRRTGTGERGEGVLVFQPGGEVRVTWADAPEPGPPRRPGDGAHR</sequence>
<protein>
    <submittedName>
        <fullName evidence="6">Sigma-70 family RNA polymerase sigma factor</fullName>
    </submittedName>
</protein>
<keyword evidence="2" id="KW-0731">Sigma factor</keyword>
<reference evidence="6 7" key="1">
    <citation type="submission" date="2021-07" db="EMBL/GenBank/DDBJ databases">
        <title>Actinomadura sp. PM05-2 isolated from lichen.</title>
        <authorList>
            <person name="Somphong A."/>
            <person name="Phongsopitanun W."/>
            <person name="Tanasupawat S."/>
            <person name="Peongsungnone V."/>
        </authorList>
    </citation>
    <scope>NUCLEOTIDE SEQUENCE [LARGE SCALE GENOMIC DNA]</scope>
    <source>
        <strain evidence="6 7">PM05-2</strain>
    </source>
</reference>
<organism evidence="6 7">
    <name type="scientific">Actinomadura parmotrematis</name>
    <dbReference type="NCBI Taxonomy" id="2864039"/>
    <lineage>
        <taxon>Bacteria</taxon>
        <taxon>Bacillati</taxon>
        <taxon>Actinomycetota</taxon>
        <taxon>Actinomycetes</taxon>
        <taxon>Streptosporangiales</taxon>
        <taxon>Thermomonosporaceae</taxon>
        <taxon>Actinomadura</taxon>
    </lineage>
</organism>
<keyword evidence="7" id="KW-1185">Reference proteome</keyword>
<dbReference type="InterPro" id="IPR013325">
    <property type="entry name" value="RNA_pol_sigma_r2"/>
</dbReference>
<feature type="region of interest" description="Disordered" evidence="5">
    <location>
        <begin position="244"/>
        <end position="324"/>
    </location>
</feature>
<gene>
    <name evidence="6" type="ORF">K1Y72_35665</name>
</gene>